<comment type="caution">
    <text evidence="1">The sequence shown here is derived from an EMBL/GenBank/DDBJ whole genome shotgun (WGS) entry which is preliminary data.</text>
</comment>
<dbReference type="Proteomes" id="UP000295064">
    <property type="component" value="Unassembled WGS sequence"/>
</dbReference>
<evidence type="ECO:0000313" key="2">
    <source>
        <dbReference type="Proteomes" id="UP000295064"/>
    </source>
</evidence>
<dbReference type="EMBL" id="SNWX01000006">
    <property type="protein sequence ID" value="TDO92302.1"/>
    <property type="molecule type" value="Genomic_DNA"/>
</dbReference>
<evidence type="ECO:0000313" key="1">
    <source>
        <dbReference type="EMBL" id="TDO92302.1"/>
    </source>
</evidence>
<protein>
    <submittedName>
        <fullName evidence="1">Uncharacterized protein</fullName>
    </submittedName>
</protein>
<dbReference type="AlphaFoldDB" id="A0A4V3CF38"/>
<reference evidence="1 2" key="1">
    <citation type="submission" date="2019-03" db="EMBL/GenBank/DDBJ databases">
        <title>Subsurface microbial communities from deep shales in Ohio and West Virginia, USA.</title>
        <authorList>
            <person name="Wrighton K."/>
        </authorList>
    </citation>
    <scope>NUCLEOTIDE SEQUENCE [LARGE SCALE GENOMIC DNA]</scope>
    <source>
        <strain evidence="1 2">MA284_T2</strain>
    </source>
</reference>
<organism evidence="1 2">
    <name type="scientific">Halanaerobium saccharolyticum</name>
    <dbReference type="NCBI Taxonomy" id="43595"/>
    <lineage>
        <taxon>Bacteria</taxon>
        <taxon>Bacillati</taxon>
        <taxon>Bacillota</taxon>
        <taxon>Clostridia</taxon>
        <taxon>Halanaerobiales</taxon>
        <taxon>Halanaerobiaceae</taxon>
        <taxon>Halanaerobium</taxon>
    </lineage>
</organism>
<proteinExistence type="predicted"/>
<gene>
    <name evidence="1" type="ORF">DFR79_106115</name>
</gene>
<name>A0A4V3CF38_9FIRM</name>
<sequence>MKKLLLKLGGGAIKFTFKLKPHEVGSLMRIVAVQINDNEEVISETDVGYIEGKYADRISFKEMTD</sequence>
<accession>A0A4V3CF38</accession>